<dbReference type="CDD" id="cd03811">
    <property type="entry name" value="GT4_GT28_WabH-like"/>
    <property type="match status" value="1"/>
</dbReference>
<evidence type="ECO:0000259" key="1">
    <source>
        <dbReference type="Pfam" id="PF00534"/>
    </source>
</evidence>
<dbReference type="Pfam" id="PF00534">
    <property type="entry name" value="Glycos_transf_1"/>
    <property type="match status" value="1"/>
</dbReference>
<organism evidence="2 3">
    <name type="scientific">Mariniflexile jejuense</name>
    <dbReference type="NCBI Taxonomy" id="1173582"/>
    <lineage>
        <taxon>Bacteria</taxon>
        <taxon>Pseudomonadati</taxon>
        <taxon>Bacteroidota</taxon>
        <taxon>Flavobacteriia</taxon>
        <taxon>Flavobacteriales</taxon>
        <taxon>Flavobacteriaceae</taxon>
        <taxon>Mariniflexile</taxon>
    </lineage>
</organism>
<sequence length="391" mass="44417">MKNVVFVIESLQCGGAEKSLTTLLQNINLTNLNVDLILFNKGGEFEKFVPKSINVHYKKYFKSSNKINKFKKRVFFFIASKLLKNKNYHPAQIFWKIYESLINEDNKKYDIAIAYNQGFATYYVAKKIKSNIKYAWLNTDYKKAGYNIGFDYNLYNNFNEIICVSSECEISFLGEVQKTNKNLKTSVIKDISDEKLIAIMSLENDGLNFVDSKNHIKLLTVGRLAKAKGYDLAIGACKILVDSGKKIKWFVIGDGPEKNNINDLIKANNLQDNFILLGYNENPYPFIKTCDVYVQTSLFEGLGLTVIEAAILKKPIVTTNFPTAHTIIKNLETGLICEMNSKAIAKDITRLLENSELRNSFVNNLNKKPNTSKADSLNKIKLLLNKSIDEN</sequence>
<protein>
    <submittedName>
        <fullName evidence="2">Glycosyltransferase</fullName>
        <ecNumber evidence="2">2.4.-.-</ecNumber>
    </submittedName>
</protein>
<keyword evidence="2" id="KW-0808">Transferase</keyword>
<name>A0ABW3JE85_9FLAO</name>
<proteinExistence type="predicted"/>
<dbReference type="EMBL" id="JBHTJI010000001">
    <property type="protein sequence ID" value="MFD0988663.1"/>
    <property type="molecule type" value="Genomic_DNA"/>
</dbReference>
<evidence type="ECO:0000313" key="3">
    <source>
        <dbReference type="Proteomes" id="UP001597061"/>
    </source>
</evidence>
<dbReference type="PANTHER" id="PTHR12526">
    <property type="entry name" value="GLYCOSYLTRANSFERASE"/>
    <property type="match status" value="1"/>
</dbReference>
<accession>A0ABW3JE85</accession>
<keyword evidence="2" id="KW-0328">Glycosyltransferase</keyword>
<gene>
    <name evidence="2" type="ORF">ACFQ1R_01020</name>
</gene>
<dbReference type="Proteomes" id="UP001597061">
    <property type="component" value="Unassembled WGS sequence"/>
</dbReference>
<reference evidence="3" key="1">
    <citation type="journal article" date="2019" name="Int. J. Syst. Evol. Microbiol.">
        <title>The Global Catalogue of Microorganisms (GCM) 10K type strain sequencing project: providing services to taxonomists for standard genome sequencing and annotation.</title>
        <authorList>
            <consortium name="The Broad Institute Genomics Platform"/>
            <consortium name="The Broad Institute Genome Sequencing Center for Infectious Disease"/>
            <person name="Wu L."/>
            <person name="Ma J."/>
        </authorList>
    </citation>
    <scope>NUCLEOTIDE SEQUENCE [LARGE SCALE GENOMIC DNA]</scope>
    <source>
        <strain evidence="3">CCUG 62414</strain>
    </source>
</reference>
<evidence type="ECO:0000313" key="2">
    <source>
        <dbReference type="EMBL" id="MFD0988663.1"/>
    </source>
</evidence>
<dbReference type="GO" id="GO:0016757">
    <property type="term" value="F:glycosyltransferase activity"/>
    <property type="evidence" value="ECO:0007669"/>
    <property type="project" value="UniProtKB-KW"/>
</dbReference>
<comment type="caution">
    <text evidence="2">The sequence shown here is derived from an EMBL/GenBank/DDBJ whole genome shotgun (WGS) entry which is preliminary data.</text>
</comment>
<keyword evidence="3" id="KW-1185">Reference proteome</keyword>
<dbReference type="SUPFAM" id="SSF53756">
    <property type="entry name" value="UDP-Glycosyltransferase/glycogen phosphorylase"/>
    <property type="match status" value="1"/>
</dbReference>
<dbReference type="InterPro" id="IPR001296">
    <property type="entry name" value="Glyco_trans_1"/>
</dbReference>
<feature type="domain" description="Glycosyl transferase family 1" evidence="1">
    <location>
        <begin position="214"/>
        <end position="365"/>
    </location>
</feature>
<dbReference type="EC" id="2.4.-.-" evidence="2"/>
<dbReference type="RefSeq" id="WP_379924229.1">
    <property type="nucleotide sequence ID" value="NZ_JBHTJI010000001.1"/>
</dbReference>
<dbReference type="Gene3D" id="3.40.50.2000">
    <property type="entry name" value="Glycogen Phosphorylase B"/>
    <property type="match status" value="2"/>
</dbReference>